<name>A0AAW0W721_CHEQU</name>
<evidence type="ECO:0000313" key="2">
    <source>
        <dbReference type="EMBL" id="KAK8724475.1"/>
    </source>
</evidence>
<feature type="compositionally biased region" description="Polar residues" evidence="1">
    <location>
        <begin position="399"/>
        <end position="410"/>
    </location>
</feature>
<dbReference type="Proteomes" id="UP001445076">
    <property type="component" value="Unassembled WGS sequence"/>
</dbReference>
<feature type="compositionally biased region" description="Low complexity" evidence="1">
    <location>
        <begin position="369"/>
        <end position="391"/>
    </location>
</feature>
<feature type="region of interest" description="Disordered" evidence="1">
    <location>
        <begin position="64"/>
        <end position="303"/>
    </location>
</feature>
<evidence type="ECO:0000256" key="1">
    <source>
        <dbReference type="SAM" id="MobiDB-lite"/>
    </source>
</evidence>
<dbReference type="AlphaFoldDB" id="A0AAW0W721"/>
<sequence>MSPALVNENGDEDMTIVSSRSTSDPPAEEQQQPHSLGNTTFRIGSNVHDKIIEEEEKVLNAARVTHSPPARVTQSPPARVAHSPPARDIDVGEDFQFSNIVTAASDDGPTMDLSGESVDPENETTEAERKVAVEEPQESPVEKEDGKKSHQDVKRILLPAAASPPPPPKPGTRDTVVAAAASDGGTQHAVCLMPPSEAPMEPPDRASEVAPKGVSPDASKGTRSGVPKNIQGAAAETRKLASKNAPKGVHTVSPGTPQGAPQGSTGASQGARDMPGRASEAKVLARRTSVTPPRLAAPDPPKGYDLIATRIMQQIVGENRDIPAPSTVPEADPLLRSLPPPKASEYKVAFSSRPRIARTPPGSAAVDKGPQGTPGTSGVSPGSLGVSSSSPRHVLPPISRTNHTYTRAAT</sequence>
<feature type="compositionally biased region" description="Polar residues" evidence="1">
    <location>
        <begin position="16"/>
        <end position="41"/>
    </location>
</feature>
<feature type="compositionally biased region" description="Polar residues" evidence="1">
    <location>
        <begin position="253"/>
        <end position="268"/>
    </location>
</feature>
<comment type="caution">
    <text evidence="2">The sequence shown here is derived from an EMBL/GenBank/DDBJ whole genome shotgun (WGS) entry which is preliminary data.</text>
</comment>
<dbReference type="EMBL" id="JARKIK010000085">
    <property type="protein sequence ID" value="KAK8724475.1"/>
    <property type="molecule type" value="Genomic_DNA"/>
</dbReference>
<protein>
    <submittedName>
        <fullName evidence="2">Uncharacterized protein</fullName>
    </submittedName>
</protein>
<keyword evidence="3" id="KW-1185">Reference proteome</keyword>
<feature type="region of interest" description="Disordered" evidence="1">
    <location>
        <begin position="319"/>
        <end position="410"/>
    </location>
</feature>
<accession>A0AAW0W721</accession>
<gene>
    <name evidence="2" type="ORF">OTU49_011091</name>
</gene>
<reference evidence="2 3" key="1">
    <citation type="journal article" date="2024" name="BMC Genomics">
        <title>Genome assembly of redclaw crayfish (Cherax quadricarinatus) provides insights into its immune adaptation and hypoxia tolerance.</title>
        <authorList>
            <person name="Liu Z."/>
            <person name="Zheng J."/>
            <person name="Li H."/>
            <person name="Fang K."/>
            <person name="Wang S."/>
            <person name="He J."/>
            <person name="Zhou D."/>
            <person name="Weng S."/>
            <person name="Chi M."/>
            <person name="Gu Z."/>
            <person name="He J."/>
            <person name="Li F."/>
            <person name="Wang M."/>
        </authorList>
    </citation>
    <scope>NUCLEOTIDE SEQUENCE [LARGE SCALE GENOMIC DNA]</scope>
    <source>
        <strain evidence="2">ZL_2023a</strain>
    </source>
</reference>
<evidence type="ECO:0000313" key="3">
    <source>
        <dbReference type="Proteomes" id="UP001445076"/>
    </source>
</evidence>
<feature type="region of interest" description="Disordered" evidence="1">
    <location>
        <begin position="1"/>
        <end position="41"/>
    </location>
</feature>
<feature type="compositionally biased region" description="Basic and acidic residues" evidence="1">
    <location>
        <begin position="140"/>
        <end position="155"/>
    </location>
</feature>
<proteinExistence type="predicted"/>
<organism evidence="2 3">
    <name type="scientific">Cherax quadricarinatus</name>
    <name type="common">Australian red claw crayfish</name>
    <dbReference type="NCBI Taxonomy" id="27406"/>
    <lineage>
        <taxon>Eukaryota</taxon>
        <taxon>Metazoa</taxon>
        <taxon>Ecdysozoa</taxon>
        <taxon>Arthropoda</taxon>
        <taxon>Crustacea</taxon>
        <taxon>Multicrustacea</taxon>
        <taxon>Malacostraca</taxon>
        <taxon>Eumalacostraca</taxon>
        <taxon>Eucarida</taxon>
        <taxon>Decapoda</taxon>
        <taxon>Pleocyemata</taxon>
        <taxon>Astacidea</taxon>
        <taxon>Parastacoidea</taxon>
        <taxon>Parastacidae</taxon>
        <taxon>Cherax</taxon>
    </lineage>
</organism>